<name>A0A9X3MNM8_9ACTN</name>
<organism evidence="3 4">
    <name type="scientific">Solirubrobacter ginsenosidimutans</name>
    <dbReference type="NCBI Taxonomy" id="490573"/>
    <lineage>
        <taxon>Bacteria</taxon>
        <taxon>Bacillati</taxon>
        <taxon>Actinomycetota</taxon>
        <taxon>Thermoleophilia</taxon>
        <taxon>Solirubrobacterales</taxon>
        <taxon>Solirubrobacteraceae</taxon>
        <taxon>Solirubrobacter</taxon>
    </lineage>
</organism>
<evidence type="ECO:0000313" key="3">
    <source>
        <dbReference type="EMBL" id="MDA0159052.1"/>
    </source>
</evidence>
<dbReference type="PANTHER" id="PTHR43477">
    <property type="entry name" value="DIHYDROANTICAPSIN 7-DEHYDROGENASE"/>
    <property type="match status" value="1"/>
</dbReference>
<dbReference type="InterPro" id="IPR036291">
    <property type="entry name" value="NAD(P)-bd_dom_sf"/>
</dbReference>
<comment type="caution">
    <text evidence="3">The sequence shown here is derived from an EMBL/GenBank/DDBJ whole genome shotgun (WGS) entry which is preliminary data.</text>
</comment>
<dbReference type="InterPro" id="IPR002347">
    <property type="entry name" value="SDR_fam"/>
</dbReference>
<keyword evidence="2" id="KW-0560">Oxidoreductase</keyword>
<dbReference type="SUPFAM" id="SSF51735">
    <property type="entry name" value="NAD(P)-binding Rossmann-fold domains"/>
    <property type="match status" value="1"/>
</dbReference>
<dbReference type="Gene3D" id="3.40.50.720">
    <property type="entry name" value="NAD(P)-binding Rossmann-like Domain"/>
    <property type="match status" value="1"/>
</dbReference>
<protein>
    <submittedName>
        <fullName evidence="3">SDR family oxidoreductase</fullName>
    </submittedName>
</protein>
<evidence type="ECO:0000313" key="4">
    <source>
        <dbReference type="Proteomes" id="UP001149140"/>
    </source>
</evidence>
<sequence length="236" mass="24593">MLKDKTVLVIGRGSGIARGIAQAALEAGANVIVAGRRPETLTEAYSGEPGVRVETVDLNDDASIAALAERVGELDHLVSTASARARGRLETLERDAIRRSLDTKVIGPLMLARAFHPRVREGGSILLFSGVAAFKIEVGTLAVAITNGAADTLTRSLAVELAPIRVNAISPGVVDTGAWDALGAEGKGKLFADLTEQNPARRIGTTHDVASAAMLALTNPFMTGLTLHVDGGERLT</sequence>
<reference evidence="3" key="1">
    <citation type="submission" date="2022-10" db="EMBL/GenBank/DDBJ databases">
        <title>The WGS of Solirubrobacter ginsenosidimutans DSM 21036.</title>
        <authorList>
            <person name="Jiang Z."/>
        </authorList>
    </citation>
    <scope>NUCLEOTIDE SEQUENCE</scope>
    <source>
        <strain evidence="3">DSM 21036</strain>
    </source>
</reference>
<evidence type="ECO:0000256" key="2">
    <source>
        <dbReference type="ARBA" id="ARBA00023002"/>
    </source>
</evidence>
<proteinExistence type="inferred from homology"/>
<dbReference type="CDD" id="cd05233">
    <property type="entry name" value="SDR_c"/>
    <property type="match status" value="1"/>
</dbReference>
<gene>
    <name evidence="3" type="ORF">OM076_02145</name>
</gene>
<dbReference type="Pfam" id="PF13561">
    <property type="entry name" value="adh_short_C2"/>
    <property type="match status" value="1"/>
</dbReference>
<dbReference type="PANTHER" id="PTHR43477:SF1">
    <property type="entry name" value="DIHYDROANTICAPSIN 7-DEHYDROGENASE"/>
    <property type="match status" value="1"/>
</dbReference>
<keyword evidence="4" id="KW-1185">Reference proteome</keyword>
<dbReference type="EMBL" id="JAPDOD010000001">
    <property type="protein sequence ID" value="MDA0159052.1"/>
    <property type="molecule type" value="Genomic_DNA"/>
</dbReference>
<dbReference type="AlphaFoldDB" id="A0A9X3MNM8"/>
<dbReference type="PRINTS" id="PR00081">
    <property type="entry name" value="GDHRDH"/>
</dbReference>
<dbReference type="GO" id="GO:0016491">
    <property type="term" value="F:oxidoreductase activity"/>
    <property type="evidence" value="ECO:0007669"/>
    <property type="project" value="UniProtKB-KW"/>
</dbReference>
<dbReference type="InterPro" id="IPR051122">
    <property type="entry name" value="SDR_DHRS6-like"/>
</dbReference>
<evidence type="ECO:0000256" key="1">
    <source>
        <dbReference type="ARBA" id="ARBA00006484"/>
    </source>
</evidence>
<dbReference type="Proteomes" id="UP001149140">
    <property type="component" value="Unassembled WGS sequence"/>
</dbReference>
<accession>A0A9X3MNM8</accession>
<dbReference type="RefSeq" id="WP_270037705.1">
    <property type="nucleotide sequence ID" value="NZ_JAPDOD010000001.1"/>
</dbReference>
<comment type="similarity">
    <text evidence="1">Belongs to the short-chain dehydrogenases/reductases (SDR) family.</text>
</comment>